<evidence type="ECO:0000313" key="1">
    <source>
        <dbReference type="EMBL" id="KAG2091488.1"/>
    </source>
</evidence>
<gene>
    <name evidence="1" type="ORF">F5147DRAFT_723470</name>
</gene>
<dbReference type="AlphaFoldDB" id="A0A9P7EW32"/>
<protein>
    <submittedName>
        <fullName evidence="1">Uncharacterized protein</fullName>
    </submittedName>
</protein>
<dbReference type="EMBL" id="JABBWM010000096">
    <property type="protein sequence ID" value="KAG2091488.1"/>
    <property type="molecule type" value="Genomic_DNA"/>
</dbReference>
<comment type="caution">
    <text evidence="1">The sequence shown here is derived from an EMBL/GenBank/DDBJ whole genome shotgun (WGS) entry which is preliminary data.</text>
</comment>
<proteinExistence type="predicted"/>
<accession>A0A9P7EW32</accession>
<keyword evidence="2" id="KW-1185">Reference proteome</keyword>
<dbReference type="GeneID" id="64701233"/>
<organism evidence="1 2">
    <name type="scientific">Suillus discolor</name>
    <dbReference type="NCBI Taxonomy" id="1912936"/>
    <lineage>
        <taxon>Eukaryota</taxon>
        <taxon>Fungi</taxon>
        <taxon>Dikarya</taxon>
        <taxon>Basidiomycota</taxon>
        <taxon>Agaricomycotina</taxon>
        <taxon>Agaricomycetes</taxon>
        <taxon>Agaricomycetidae</taxon>
        <taxon>Boletales</taxon>
        <taxon>Suillineae</taxon>
        <taxon>Suillaceae</taxon>
        <taxon>Suillus</taxon>
    </lineage>
</organism>
<name>A0A9P7EW32_9AGAM</name>
<sequence length="104" mass="11581">MCTGDLCYSDDRLASHLCLSVYVLFGLFRSSMCISAYGNLPALVPACLHQLALTYPCICRHLSVLNCTCCCTFFIHICYYLLQIVCTCPAHFHIFLSAVICLSL</sequence>
<dbReference type="RefSeq" id="XP_041286537.1">
    <property type="nucleotide sequence ID" value="XM_041438974.1"/>
</dbReference>
<dbReference type="Proteomes" id="UP000823399">
    <property type="component" value="Unassembled WGS sequence"/>
</dbReference>
<evidence type="ECO:0000313" key="2">
    <source>
        <dbReference type="Proteomes" id="UP000823399"/>
    </source>
</evidence>
<reference evidence="1" key="1">
    <citation type="journal article" date="2020" name="New Phytol.">
        <title>Comparative genomics reveals dynamic genome evolution in host specialist ectomycorrhizal fungi.</title>
        <authorList>
            <person name="Lofgren L.A."/>
            <person name="Nguyen N.H."/>
            <person name="Vilgalys R."/>
            <person name="Ruytinx J."/>
            <person name="Liao H.L."/>
            <person name="Branco S."/>
            <person name="Kuo A."/>
            <person name="LaButti K."/>
            <person name="Lipzen A."/>
            <person name="Andreopoulos W."/>
            <person name="Pangilinan J."/>
            <person name="Riley R."/>
            <person name="Hundley H."/>
            <person name="Na H."/>
            <person name="Barry K."/>
            <person name="Grigoriev I.V."/>
            <person name="Stajich J.E."/>
            <person name="Kennedy P.G."/>
        </authorList>
    </citation>
    <scope>NUCLEOTIDE SEQUENCE</scope>
    <source>
        <strain evidence="1">FC423</strain>
    </source>
</reference>